<protein>
    <submittedName>
        <fullName evidence="2">Pilus assembly protein</fullName>
    </submittedName>
</protein>
<accession>A0ABT0UDX6</accession>
<dbReference type="EMBL" id="JAMQBK010000118">
    <property type="protein sequence ID" value="MCM2374987.1"/>
    <property type="molecule type" value="Genomic_DNA"/>
</dbReference>
<organism evidence="2 3">
    <name type="scientific">Aporhodopirellula aestuarii</name>
    <dbReference type="NCBI Taxonomy" id="2950107"/>
    <lineage>
        <taxon>Bacteria</taxon>
        <taxon>Pseudomonadati</taxon>
        <taxon>Planctomycetota</taxon>
        <taxon>Planctomycetia</taxon>
        <taxon>Pirellulales</taxon>
        <taxon>Pirellulaceae</taxon>
        <taxon>Aporhodopirellula</taxon>
    </lineage>
</organism>
<reference evidence="2 3" key="1">
    <citation type="journal article" date="2022" name="Syst. Appl. Microbiol.">
        <title>Rhodopirellula aestuarii sp. nov., a novel member of the genus Rhodopirellula isolated from brackish sediments collected in the Tagus River estuary, Portugal.</title>
        <authorList>
            <person name="Vitorino I.R."/>
            <person name="Klimek D."/>
            <person name="Calusinska M."/>
            <person name="Lobo-da-Cunha A."/>
            <person name="Vasconcelos V."/>
            <person name="Lage O.M."/>
        </authorList>
    </citation>
    <scope>NUCLEOTIDE SEQUENCE [LARGE SCALE GENOMIC DNA]</scope>
    <source>
        <strain evidence="2 3">ICT_H3.1</strain>
    </source>
</reference>
<evidence type="ECO:0000313" key="3">
    <source>
        <dbReference type="Proteomes" id="UP001202961"/>
    </source>
</evidence>
<sequence length="109" mass="11969">MFGTVEIGRLMMIKNAATHASREGARIAVTPNATSDEVRQRVEDEMQAYADVGVDITITPSQLAMAEPGDMVVVRVEVDAASIRWMTTIVDLPITKITSETTMRRESTN</sequence>
<proteinExistence type="predicted"/>
<comment type="caution">
    <text evidence="2">The sequence shown here is derived from an EMBL/GenBank/DDBJ whole genome shotgun (WGS) entry which is preliminary data.</text>
</comment>
<dbReference type="Pfam" id="PF07811">
    <property type="entry name" value="TadE"/>
    <property type="match status" value="1"/>
</dbReference>
<evidence type="ECO:0000313" key="2">
    <source>
        <dbReference type="EMBL" id="MCM2374987.1"/>
    </source>
</evidence>
<name>A0ABT0UDX6_9BACT</name>
<dbReference type="Proteomes" id="UP001202961">
    <property type="component" value="Unassembled WGS sequence"/>
</dbReference>
<dbReference type="InterPro" id="IPR012495">
    <property type="entry name" value="TadE-like_dom"/>
</dbReference>
<keyword evidence="3" id="KW-1185">Reference proteome</keyword>
<feature type="domain" description="TadE-like" evidence="1">
    <location>
        <begin position="1"/>
        <end position="26"/>
    </location>
</feature>
<evidence type="ECO:0000259" key="1">
    <source>
        <dbReference type="Pfam" id="PF07811"/>
    </source>
</evidence>
<gene>
    <name evidence="2" type="ORF">NB063_30565</name>
</gene>